<proteinExistence type="predicted"/>
<feature type="region of interest" description="Disordered" evidence="1">
    <location>
        <begin position="91"/>
        <end position="117"/>
    </location>
</feature>
<sequence length="362" mass="42679">MADMNQNNWDDGLSSSSLSELGSEYDFEPFWLDQTSEDDKAEGNKTENETTTDDDEKTDSTEENIQTPKLEDSIMTDRNMQRNRMESYLNETEAGSDGNQAGLDGNQAGPDNTPSTRPIRRYEILEFNGPPRMINLDLHHHAGRMKVLKFLKYHTNEAHDVIEEEWTRANKEFHLVLYEIERVREMAADLDQKENRFLRRQCALEELIQKYDDDTKDGKKADEELLEYYQKKLKLYEAFKVKETEYFSEARGVVWLIKFYENRGMDWVREIVRLYHGQGEEGLDRIRSRSGGCYELLVELSQRSATLEQAWMDLKKIHFAIHKHRVERDIPLSPCSEYNLKQWADFYRKDFERLEAERARGA</sequence>
<evidence type="ECO:0000313" key="3">
    <source>
        <dbReference type="Proteomes" id="UP000672032"/>
    </source>
</evidence>
<evidence type="ECO:0000256" key="1">
    <source>
        <dbReference type="SAM" id="MobiDB-lite"/>
    </source>
</evidence>
<feature type="compositionally biased region" description="Basic and acidic residues" evidence="1">
    <location>
        <begin position="37"/>
        <end position="48"/>
    </location>
</feature>
<keyword evidence="3" id="KW-1185">Reference proteome</keyword>
<evidence type="ECO:0000313" key="2">
    <source>
        <dbReference type="EMBL" id="QSZ29109.1"/>
    </source>
</evidence>
<organism evidence="2 3">
    <name type="scientific">Monilinia vaccinii-corymbosi</name>
    <dbReference type="NCBI Taxonomy" id="61207"/>
    <lineage>
        <taxon>Eukaryota</taxon>
        <taxon>Fungi</taxon>
        <taxon>Dikarya</taxon>
        <taxon>Ascomycota</taxon>
        <taxon>Pezizomycotina</taxon>
        <taxon>Leotiomycetes</taxon>
        <taxon>Helotiales</taxon>
        <taxon>Sclerotiniaceae</taxon>
        <taxon>Monilinia</taxon>
    </lineage>
</organism>
<reference evidence="2" key="1">
    <citation type="submission" date="2020-10" db="EMBL/GenBank/DDBJ databases">
        <title>Genome Sequence of Monilinia vaccinii-corymbosi Sheds Light on Mummy Berry Disease Infection of Blueberry and Mating Type.</title>
        <authorList>
            <person name="Yow A.G."/>
            <person name="Zhang Y."/>
            <person name="Bansal K."/>
            <person name="Eacker S.M."/>
            <person name="Sullivan S."/>
            <person name="Liachko I."/>
            <person name="Cubeta M.A."/>
            <person name="Rollins J.A."/>
            <person name="Ashrafi H."/>
        </authorList>
    </citation>
    <scope>NUCLEOTIDE SEQUENCE</scope>
    <source>
        <strain evidence="2">RL-1</strain>
    </source>
</reference>
<dbReference type="EMBL" id="CP063405">
    <property type="protein sequence ID" value="QSZ29109.1"/>
    <property type="molecule type" value="Genomic_DNA"/>
</dbReference>
<accession>A0A8A3P846</accession>
<feature type="compositionally biased region" description="Low complexity" evidence="1">
    <location>
        <begin position="12"/>
        <end position="24"/>
    </location>
</feature>
<dbReference type="AlphaFoldDB" id="A0A8A3P846"/>
<protein>
    <submittedName>
        <fullName evidence="2">Uncharacterized protein</fullName>
    </submittedName>
</protein>
<name>A0A8A3P846_9HELO</name>
<feature type="region of interest" description="Disordered" evidence="1">
    <location>
        <begin position="1"/>
        <end position="78"/>
    </location>
</feature>
<dbReference type="OrthoDB" id="10322858at2759"/>
<gene>
    <name evidence="2" type="ORF">DSL72_003619</name>
</gene>
<dbReference type="Proteomes" id="UP000672032">
    <property type="component" value="Chromosome 1"/>
</dbReference>